<dbReference type="PANTHER" id="PTHR45625">
    <property type="entry name" value="PEPTIDYL-PROLYL CIS-TRANS ISOMERASE-RELATED"/>
    <property type="match status" value="1"/>
</dbReference>
<evidence type="ECO:0000313" key="10">
    <source>
        <dbReference type="WBParaSite" id="jg12163"/>
    </source>
</evidence>
<evidence type="ECO:0000313" key="9">
    <source>
        <dbReference type="Proteomes" id="UP000887574"/>
    </source>
</evidence>
<organism evidence="9 10">
    <name type="scientific">Ditylenchus dipsaci</name>
    <dbReference type="NCBI Taxonomy" id="166011"/>
    <lineage>
        <taxon>Eukaryota</taxon>
        <taxon>Metazoa</taxon>
        <taxon>Ecdysozoa</taxon>
        <taxon>Nematoda</taxon>
        <taxon>Chromadorea</taxon>
        <taxon>Rhabditida</taxon>
        <taxon>Tylenchina</taxon>
        <taxon>Tylenchomorpha</taxon>
        <taxon>Sphaerularioidea</taxon>
        <taxon>Anguinidae</taxon>
        <taxon>Anguininae</taxon>
        <taxon>Ditylenchus</taxon>
    </lineage>
</organism>
<feature type="compositionally biased region" description="Polar residues" evidence="7">
    <location>
        <begin position="308"/>
        <end position="319"/>
    </location>
</feature>
<comment type="subcellular location">
    <subcellularLocation>
        <location evidence="1">Nucleus</location>
    </subcellularLocation>
</comment>
<dbReference type="PRINTS" id="PR00153">
    <property type="entry name" value="CSAPPISMRASE"/>
</dbReference>
<dbReference type="Gene3D" id="2.40.100.10">
    <property type="entry name" value="Cyclophilin-like"/>
    <property type="match status" value="1"/>
</dbReference>
<evidence type="ECO:0000256" key="1">
    <source>
        <dbReference type="ARBA" id="ARBA00004123"/>
    </source>
</evidence>
<reference evidence="10" key="1">
    <citation type="submission" date="2022-11" db="UniProtKB">
        <authorList>
            <consortium name="WormBaseParasite"/>
        </authorList>
    </citation>
    <scope>IDENTIFICATION</scope>
</reference>
<dbReference type="InterPro" id="IPR044666">
    <property type="entry name" value="Cyclophilin_A-like"/>
</dbReference>
<feature type="compositionally biased region" description="Basic and acidic residues" evidence="7">
    <location>
        <begin position="289"/>
        <end position="307"/>
    </location>
</feature>
<dbReference type="AlphaFoldDB" id="A0A915CSH3"/>
<evidence type="ECO:0000256" key="7">
    <source>
        <dbReference type="SAM" id="MobiDB-lite"/>
    </source>
</evidence>
<evidence type="ECO:0000259" key="8">
    <source>
        <dbReference type="PROSITE" id="PS50072"/>
    </source>
</evidence>
<protein>
    <recommendedName>
        <fullName evidence="4">Spliceosome-associated protein CWC27 homolog</fullName>
    </recommendedName>
    <alternativeName>
        <fullName evidence="5">Probable inactive peptidyl-prolyl cis-trans isomerase CWC27 homolog</fullName>
    </alternativeName>
</protein>
<feature type="compositionally biased region" description="Basic and acidic residues" evidence="7">
    <location>
        <begin position="186"/>
        <end position="204"/>
    </location>
</feature>
<feature type="region of interest" description="Disordered" evidence="7">
    <location>
        <begin position="186"/>
        <end position="217"/>
    </location>
</feature>
<feature type="region of interest" description="Disordered" evidence="7">
    <location>
        <begin position="289"/>
        <end position="327"/>
    </location>
</feature>
<dbReference type="Proteomes" id="UP000887574">
    <property type="component" value="Unplaced"/>
</dbReference>
<dbReference type="GO" id="GO:0006457">
    <property type="term" value="P:protein folding"/>
    <property type="evidence" value="ECO:0007669"/>
    <property type="project" value="InterPro"/>
</dbReference>
<dbReference type="SUPFAM" id="SSF50891">
    <property type="entry name" value="Cyclophilin-like"/>
    <property type="match status" value="1"/>
</dbReference>
<comment type="similarity">
    <text evidence="2">Belongs to the cyclophilin-type PPIase family.</text>
</comment>
<accession>A0A915CSH3</accession>
<evidence type="ECO:0000256" key="3">
    <source>
        <dbReference type="ARBA" id="ARBA00023242"/>
    </source>
</evidence>
<dbReference type="InterPro" id="IPR020892">
    <property type="entry name" value="Cyclophilin-type_PPIase_CS"/>
</dbReference>
<dbReference type="WBParaSite" id="jg12163">
    <property type="protein sequence ID" value="jg12163"/>
    <property type="gene ID" value="jg12163"/>
</dbReference>
<sequence>MSLACENFVQLCMDGYYNGVVFHRLVKDFIVQTGDPTGTGHGGESATGGYFKSEFHQRLKFSRRGLLGMAMEDKKKDENGSQFFFTLGKADELNNKHTLFAKVVGDTLFNLLKLNDLEVDQNERPSYLHKITEPKFCQILSLLKTSNASSQLIKKNTNLLSFGDEADEDDEQIAVISKKIKSKSAHDALEDEQLRQERAVKPDEIGDYEDDDAEERKERLDRIKKNLKSKKRKNNDEEAREDDEDYDQIINEQKQLEKKAKLEKVSEEFKELGKEYLKAIRGPKESKIIDEEASTHRQEGRSKERISDAQSFGTLSNKVGKSYSPRDFDRQAVDMSDQLTQEEIILATSEDQGKIDLDAKILQEKSGWFTLLSLLKILLVSPKLKMQT</sequence>
<evidence type="ECO:0000256" key="2">
    <source>
        <dbReference type="ARBA" id="ARBA00007365"/>
    </source>
</evidence>
<feature type="domain" description="PPIase cyclophilin-type" evidence="8">
    <location>
        <begin position="1"/>
        <end position="125"/>
    </location>
</feature>
<comment type="subunit">
    <text evidence="6">Part of the activated spliceosome B/catalytic step 1 spliceosome, one of the forms of the spliceosome which has a well-formed active site but still cannot catalyze the branching reaction and is composed at least of 52 proteins, the U2, U5 and U6 snRNAs and the pre-mRNA. Recruited during early steps of activated spliceosome B maturation, it is probably one of the first proteins released from this complex as he matures to the spliceosome C complex. Component of the minor spliceosome, which splices U12-type introns.</text>
</comment>
<proteinExistence type="inferred from homology"/>
<dbReference type="PANTHER" id="PTHR45625:SF6">
    <property type="entry name" value="SPLICEOSOME-ASSOCIATED PROTEIN CWC27 HOMOLOG"/>
    <property type="match status" value="1"/>
</dbReference>
<keyword evidence="3" id="KW-0539">Nucleus</keyword>
<evidence type="ECO:0000256" key="4">
    <source>
        <dbReference type="ARBA" id="ARBA00040027"/>
    </source>
</evidence>
<evidence type="ECO:0000256" key="5">
    <source>
        <dbReference type="ARBA" id="ARBA00042090"/>
    </source>
</evidence>
<dbReference type="InterPro" id="IPR029000">
    <property type="entry name" value="Cyclophilin-like_dom_sf"/>
</dbReference>
<dbReference type="GO" id="GO:0071013">
    <property type="term" value="C:catalytic step 2 spliceosome"/>
    <property type="evidence" value="ECO:0007669"/>
    <property type="project" value="TreeGrafter"/>
</dbReference>
<keyword evidence="9" id="KW-1185">Reference proteome</keyword>
<dbReference type="PROSITE" id="PS00170">
    <property type="entry name" value="CSA_PPIASE_1"/>
    <property type="match status" value="1"/>
</dbReference>
<dbReference type="Pfam" id="PF00160">
    <property type="entry name" value="Pro_isomerase"/>
    <property type="match status" value="1"/>
</dbReference>
<dbReference type="InterPro" id="IPR002130">
    <property type="entry name" value="Cyclophilin-type_PPIase_dom"/>
</dbReference>
<evidence type="ECO:0000256" key="6">
    <source>
        <dbReference type="ARBA" id="ARBA00046368"/>
    </source>
</evidence>
<dbReference type="GO" id="GO:0003755">
    <property type="term" value="F:peptidyl-prolyl cis-trans isomerase activity"/>
    <property type="evidence" value="ECO:0007669"/>
    <property type="project" value="InterPro"/>
</dbReference>
<name>A0A915CSH3_9BILA</name>
<dbReference type="PROSITE" id="PS50072">
    <property type="entry name" value="CSA_PPIASE_2"/>
    <property type="match status" value="1"/>
</dbReference>